<dbReference type="PIRSF" id="PIRSF000851">
    <property type="entry name" value="PcS"/>
    <property type="match status" value="1"/>
</dbReference>
<organism evidence="19 20">
    <name type="scientific">Populibacterium corticicola</name>
    <dbReference type="NCBI Taxonomy" id="1812826"/>
    <lineage>
        <taxon>Bacteria</taxon>
        <taxon>Bacillati</taxon>
        <taxon>Actinomycetota</taxon>
        <taxon>Actinomycetes</taxon>
        <taxon>Micrococcales</taxon>
        <taxon>Jonesiaceae</taxon>
        <taxon>Populibacterium</taxon>
    </lineage>
</organism>
<evidence type="ECO:0000256" key="15">
    <source>
        <dbReference type="ARBA" id="ARBA00023211"/>
    </source>
</evidence>
<keyword evidence="16" id="KW-1208">Phospholipid metabolism</keyword>
<proteinExistence type="predicted"/>
<evidence type="ECO:0000256" key="17">
    <source>
        <dbReference type="ARBA" id="ARBA00033321"/>
    </source>
</evidence>
<feature type="transmembrane region" description="Helical" evidence="18">
    <location>
        <begin position="189"/>
        <end position="206"/>
    </location>
</feature>
<feature type="transmembrane region" description="Helical" evidence="18">
    <location>
        <begin position="83"/>
        <end position="101"/>
    </location>
</feature>
<evidence type="ECO:0000256" key="18">
    <source>
        <dbReference type="SAM" id="Phobius"/>
    </source>
</evidence>
<feature type="transmembrane region" description="Helical" evidence="18">
    <location>
        <begin position="45"/>
        <end position="62"/>
    </location>
</feature>
<evidence type="ECO:0000256" key="9">
    <source>
        <dbReference type="ARBA" id="ARBA00022679"/>
    </source>
</evidence>
<reference evidence="20" key="1">
    <citation type="journal article" date="2019" name="Int. J. Syst. Evol. Microbiol.">
        <title>The Global Catalogue of Microorganisms (GCM) 10K type strain sequencing project: providing services to taxonomists for standard genome sequencing and annotation.</title>
        <authorList>
            <consortium name="The Broad Institute Genomics Platform"/>
            <consortium name="The Broad Institute Genome Sequencing Center for Infectious Disease"/>
            <person name="Wu L."/>
            <person name="Ma J."/>
        </authorList>
    </citation>
    <scope>NUCLEOTIDE SEQUENCE [LARGE SCALE GENOMIC DNA]</scope>
    <source>
        <strain evidence="20">KCTC 33576</strain>
    </source>
</reference>
<keyword evidence="14" id="KW-0594">Phospholipid biosynthesis</keyword>
<evidence type="ECO:0000256" key="6">
    <source>
        <dbReference type="ARBA" id="ARBA00022475"/>
    </source>
</evidence>
<keyword evidence="20" id="KW-1185">Reference proteome</keyword>
<evidence type="ECO:0000256" key="8">
    <source>
        <dbReference type="ARBA" id="ARBA00022519"/>
    </source>
</evidence>
<keyword evidence="6" id="KW-1003">Cell membrane</keyword>
<evidence type="ECO:0000256" key="5">
    <source>
        <dbReference type="ARBA" id="ARBA00015623"/>
    </source>
</evidence>
<comment type="caution">
    <text evidence="19">The sequence shown here is derived from an EMBL/GenBank/DDBJ whole genome shotgun (WGS) entry which is preliminary data.</text>
</comment>
<dbReference type="Proteomes" id="UP001597391">
    <property type="component" value="Unassembled WGS sequence"/>
</dbReference>
<evidence type="ECO:0000256" key="1">
    <source>
        <dbReference type="ARBA" id="ARBA00000958"/>
    </source>
</evidence>
<comment type="catalytic activity">
    <reaction evidence="1">
        <text>a CDP-1,2-diacyl-sn-glycerol + choline = a 1,2-diacyl-sn-glycero-3-phosphocholine + CMP + H(+)</text>
        <dbReference type="Rhea" id="RHEA:14597"/>
        <dbReference type="ChEBI" id="CHEBI:15354"/>
        <dbReference type="ChEBI" id="CHEBI:15378"/>
        <dbReference type="ChEBI" id="CHEBI:57643"/>
        <dbReference type="ChEBI" id="CHEBI:58332"/>
        <dbReference type="ChEBI" id="CHEBI:60377"/>
        <dbReference type="EC" id="2.7.8.24"/>
    </reaction>
</comment>
<feature type="transmembrane region" description="Helical" evidence="18">
    <location>
        <begin position="159"/>
        <end position="177"/>
    </location>
</feature>
<protein>
    <recommendedName>
        <fullName evidence="5">Phosphatidylcholine synthase</fullName>
        <ecNumber evidence="4">2.7.8.24</ecNumber>
    </recommendedName>
    <alternativeName>
        <fullName evidence="17">CDP-diglyceride-choline O-phosphatidyltransferase</fullName>
    </alternativeName>
</protein>
<keyword evidence="11 18" id="KW-1133">Transmembrane helix</keyword>
<evidence type="ECO:0000256" key="16">
    <source>
        <dbReference type="ARBA" id="ARBA00023264"/>
    </source>
</evidence>
<dbReference type="InterPro" id="IPR026027">
    <property type="entry name" value="PcS"/>
</dbReference>
<evidence type="ECO:0000256" key="2">
    <source>
        <dbReference type="ARBA" id="ARBA00001936"/>
    </source>
</evidence>
<comment type="subcellular location">
    <subcellularLocation>
        <location evidence="3">Cell inner membrane</location>
        <topology evidence="3">Multi-pass membrane protein</topology>
    </subcellularLocation>
</comment>
<feature type="transmembrane region" description="Helical" evidence="18">
    <location>
        <begin position="15"/>
        <end position="39"/>
    </location>
</feature>
<keyword evidence="12" id="KW-0443">Lipid metabolism</keyword>
<keyword evidence="15" id="KW-0464">Manganese</keyword>
<evidence type="ECO:0000256" key="4">
    <source>
        <dbReference type="ARBA" id="ARBA00013195"/>
    </source>
</evidence>
<keyword evidence="13 18" id="KW-0472">Membrane</keyword>
<accession>A0ABW5XIU7</accession>
<keyword evidence="10 18" id="KW-0812">Transmembrane</keyword>
<comment type="cofactor">
    <cofactor evidence="2">
        <name>Mn(2+)</name>
        <dbReference type="ChEBI" id="CHEBI:29035"/>
    </cofactor>
</comment>
<dbReference type="EC" id="2.7.8.24" evidence="4"/>
<evidence type="ECO:0000256" key="7">
    <source>
        <dbReference type="ARBA" id="ARBA00022516"/>
    </source>
</evidence>
<evidence type="ECO:0000256" key="13">
    <source>
        <dbReference type="ARBA" id="ARBA00023136"/>
    </source>
</evidence>
<dbReference type="InterPro" id="IPR043130">
    <property type="entry name" value="CDP-OH_PTrfase_TM_dom"/>
</dbReference>
<evidence type="ECO:0000256" key="14">
    <source>
        <dbReference type="ARBA" id="ARBA00023209"/>
    </source>
</evidence>
<evidence type="ECO:0000256" key="10">
    <source>
        <dbReference type="ARBA" id="ARBA00022692"/>
    </source>
</evidence>
<evidence type="ECO:0000256" key="12">
    <source>
        <dbReference type="ARBA" id="ARBA00023098"/>
    </source>
</evidence>
<feature type="transmembrane region" description="Helical" evidence="18">
    <location>
        <begin position="212"/>
        <end position="232"/>
    </location>
</feature>
<feature type="transmembrane region" description="Helical" evidence="18">
    <location>
        <begin position="107"/>
        <end position="127"/>
    </location>
</feature>
<evidence type="ECO:0000256" key="11">
    <source>
        <dbReference type="ARBA" id="ARBA00022989"/>
    </source>
</evidence>
<dbReference type="EMBL" id="JBHUOP010000003">
    <property type="protein sequence ID" value="MFD2840763.1"/>
    <property type="molecule type" value="Genomic_DNA"/>
</dbReference>
<evidence type="ECO:0000313" key="19">
    <source>
        <dbReference type="EMBL" id="MFD2840763.1"/>
    </source>
</evidence>
<keyword evidence="8" id="KW-0997">Cell inner membrane</keyword>
<keyword evidence="7" id="KW-0444">Lipid biosynthesis</keyword>
<gene>
    <name evidence="19" type="ORF">ACFSYH_09285</name>
</gene>
<dbReference type="Gene3D" id="1.20.120.1760">
    <property type="match status" value="1"/>
</dbReference>
<evidence type="ECO:0000256" key="3">
    <source>
        <dbReference type="ARBA" id="ARBA00004429"/>
    </source>
</evidence>
<sequence length="249" mass="27770">MSSTSQPLQRQRVTYAWLVHIFTMTGVIWACLAIAALFQGEILQMWMWLGIALIVDGLDGNLARKADVKKYAPNFDGTVLDIMVDYLTWTFIPALFMYIHLPLGGSWTSAAMFALICTSSVFTYCNVKLKTHDYYFMGFPAAWNIVAVVMWIVGSGSALNVTVTIVLALLTVAPLTFVHPFRVARLMPMNIATAFGWIVTTAILLIQHPERALVVEVIWWACGAWLMGLSAYRTVQEIRARSKAVVGNQ</sequence>
<dbReference type="RefSeq" id="WP_377466649.1">
    <property type="nucleotide sequence ID" value="NZ_JBHUOP010000003.1"/>
</dbReference>
<feature type="transmembrane region" description="Helical" evidence="18">
    <location>
        <begin position="134"/>
        <end position="153"/>
    </location>
</feature>
<name>A0ABW5XIU7_9MICO</name>
<keyword evidence="9" id="KW-0808">Transferase</keyword>
<evidence type="ECO:0000313" key="20">
    <source>
        <dbReference type="Proteomes" id="UP001597391"/>
    </source>
</evidence>